<evidence type="ECO:0000256" key="8">
    <source>
        <dbReference type="ARBA" id="ARBA00022989"/>
    </source>
</evidence>
<evidence type="ECO:0000256" key="9">
    <source>
        <dbReference type="ARBA" id="ARBA00023136"/>
    </source>
</evidence>
<dbReference type="PROSITE" id="PS50929">
    <property type="entry name" value="ABC_TM1F"/>
    <property type="match status" value="1"/>
</dbReference>
<evidence type="ECO:0000259" key="11">
    <source>
        <dbReference type="PROSITE" id="PS50893"/>
    </source>
</evidence>
<evidence type="ECO:0000256" key="2">
    <source>
        <dbReference type="ARBA" id="ARBA00005417"/>
    </source>
</evidence>
<dbReference type="SUPFAM" id="SSF90123">
    <property type="entry name" value="ABC transporter transmembrane region"/>
    <property type="match status" value="1"/>
</dbReference>
<feature type="transmembrane region" description="Helical" evidence="10">
    <location>
        <begin position="87"/>
        <end position="112"/>
    </location>
</feature>
<evidence type="ECO:0000256" key="6">
    <source>
        <dbReference type="ARBA" id="ARBA00022741"/>
    </source>
</evidence>
<dbReference type="CDD" id="cd18547">
    <property type="entry name" value="ABC_6TM_Tm288_like"/>
    <property type="match status" value="1"/>
</dbReference>
<evidence type="ECO:0000256" key="7">
    <source>
        <dbReference type="ARBA" id="ARBA00022840"/>
    </source>
</evidence>
<feature type="domain" description="ABC transmembrane type-1" evidence="12">
    <location>
        <begin position="34"/>
        <end position="330"/>
    </location>
</feature>
<dbReference type="InterPro" id="IPR003593">
    <property type="entry name" value="AAA+_ATPase"/>
</dbReference>
<keyword evidence="7" id="KW-0067">ATP-binding</keyword>
<feature type="transmembrane region" description="Helical" evidence="10">
    <location>
        <begin position="292"/>
        <end position="313"/>
    </location>
</feature>
<dbReference type="STRING" id="1278311.GCA_000428705_00066"/>
<dbReference type="Pfam" id="PF00664">
    <property type="entry name" value="ABC_membrane"/>
    <property type="match status" value="1"/>
</dbReference>
<proteinExistence type="inferred from homology"/>
<dbReference type="InterPro" id="IPR036640">
    <property type="entry name" value="ABC1_TM_sf"/>
</dbReference>
<dbReference type="GO" id="GO:0005886">
    <property type="term" value="C:plasma membrane"/>
    <property type="evidence" value="ECO:0007669"/>
    <property type="project" value="UniProtKB-SubCell"/>
</dbReference>
<dbReference type="PANTHER" id="PTHR43394:SF1">
    <property type="entry name" value="ATP-BINDING CASSETTE SUB-FAMILY B MEMBER 10, MITOCHONDRIAL"/>
    <property type="match status" value="1"/>
</dbReference>
<keyword evidence="8 10" id="KW-1133">Transmembrane helix</keyword>
<evidence type="ECO:0000256" key="10">
    <source>
        <dbReference type="SAM" id="Phobius"/>
    </source>
</evidence>
<dbReference type="InterPro" id="IPR027417">
    <property type="entry name" value="P-loop_NTPase"/>
</dbReference>
<dbReference type="PROSITE" id="PS50893">
    <property type="entry name" value="ABC_TRANSPORTER_2"/>
    <property type="match status" value="1"/>
</dbReference>
<dbReference type="EC" id="3.6.3.-" evidence="13"/>
<dbReference type="FunFam" id="1.20.1560.10:FF:000011">
    <property type="entry name" value="Multidrug ABC transporter ATP-binding protein"/>
    <property type="match status" value="1"/>
</dbReference>
<dbReference type="PANTHER" id="PTHR43394">
    <property type="entry name" value="ATP-DEPENDENT PERMEASE MDL1, MITOCHONDRIAL"/>
    <property type="match status" value="1"/>
</dbReference>
<dbReference type="GO" id="GO:0016887">
    <property type="term" value="F:ATP hydrolysis activity"/>
    <property type="evidence" value="ECO:0007669"/>
    <property type="project" value="InterPro"/>
</dbReference>
<evidence type="ECO:0000313" key="14">
    <source>
        <dbReference type="Proteomes" id="UP000289841"/>
    </source>
</evidence>
<feature type="transmembrane region" description="Helical" evidence="10">
    <location>
        <begin position="29"/>
        <end position="49"/>
    </location>
</feature>
<comment type="similarity">
    <text evidence="2">Belongs to the ABC transporter superfamily.</text>
</comment>
<dbReference type="KEGG" id="aaxa:NCTC10138_01374"/>
<keyword evidence="13" id="KW-0378">Hydrolase</keyword>
<keyword evidence="4" id="KW-1003">Cell membrane</keyword>
<name>A0A449BEY1_HAPAX</name>
<dbReference type="Gene3D" id="1.20.1560.10">
    <property type="entry name" value="ABC transporter type 1, transmembrane domain"/>
    <property type="match status" value="1"/>
</dbReference>
<dbReference type="Gene3D" id="3.40.50.300">
    <property type="entry name" value="P-loop containing nucleotide triphosphate hydrolases"/>
    <property type="match status" value="1"/>
</dbReference>
<dbReference type="Proteomes" id="UP000289841">
    <property type="component" value="Chromosome"/>
</dbReference>
<feature type="transmembrane region" description="Helical" evidence="10">
    <location>
        <begin position="163"/>
        <end position="182"/>
    </location>
</feature>
<evidence type="ECO:0000256" key="4">
    <source>
        <dbReference type="ARBA" id="ARBA00022475"/>
    </source>
</evidence>
<dbReference type="InterPro" id="IPR039421">
    <property type="entry name" value="Type_1_exporter"/>
</dbReference>
<evidence type="ECO:0000256" key="1">
    <source>
        <dbReference type="ARBA" id="ARBA00004651"/>
    </source>
</evidence>
<dbReference type="AlphaFoldDB" id="A0A449BEY1"/>
<dbReference type="GO" id="GO:0005524">
    <property type="term" value="F:ATP binding"/>
    <property type="evidence" value="ECO:0007669"/>
    <property type="project" value="UniProtKB-KW"/>
</dbReference>
<organism evidence="13 14">
    <name type="scientific">Haploplasma axanthum</name>
    <name type="common">Acholeplasma axanthum</name>
    <dbReference type="NCBI Taxonomy" id="29552"/>
    <lineage>
        <taxon>Bacteria</taxon>
        <taxon>Bacillati</taxon>
        <taxon>Mycoplasmatota</taxon>
        <taxon>Mollicutes</taxon>
        <taxon>Acholeplasmatales</taxon>
        <taxon>Acholeplasmataceae</taxon>
        <taxon>Haploplasma</taxon>
    </lineage>
</organism>
<dbReference type="FunFam" id="3.40.50.300:FF:000287">
    <property type="entry name" value="Multidrug ABC transporter ATP-binding protein"/>
    <property type="match status" value="1"/>
</dbReference>
<dbReference type="SMART" id="SM00382">
    <property type="entry name" value="AAA"/>
    <property type="match status" value="1"/>
</dbReference>
<protein>
    <submittedName>
        <fullName evidence="13">ABC-type multidrug/protein/lipid transport system ATPase component</fullName>
        <ecNumber evidence="13">3.6.3.-</ecNumber>
    </submittedName>
</protein>
<dbReference type="InterPro" id="IPR011527">
    <property type="entry name" value="ABC1_TM_dom"/>
</dbReference>
<dbReference type="OrthoDB" id="383768at2"/>
<dbReference type="Pfam" id="PF00005">
    <property type="entry name" value="ABC_tran"/>
    <property type="match status" value="1"/>
</dbReference>
<dbReference type="InterPro" id="IPR003439">
    <property type="entry name" value="ABC_transporter-like_ATP-bd"/>
</dbReference>
<evidence type="ECO:0000256" key="5">
    <source>
        <dbReference type="ARBA" id="ARBA00022692"/>
    </source>
</evidence>
<feature type="transmembrane region" description="Helical" evidence="10">
    <location>
        <begin position="188"/>
        <end position="206"/>
    </location>
</feature>
<dbReference type="GO" id="GO:0015421">
    <property type="term" value="F:ABC-type oligopeptide transporter activity"/>
    <property type="evidence" value="ECO:0007669"/>
    <property type="project" value="TreeGrafter"/>
</dbReference>
<dbReference type="RefSeq" id="WP_035375503.1">
    <property type="nucleotide sequence ID" value="NZ_LR215048.1"/>
</dbReference>
<sequence>MKRNQKMKKEKPTNLKDSWVKLLKFSRKYNLFIIIAILAVIGATVIQVASPKILQQLVTEIAVIAKLDTTTGLPLFTRIDMDRVKQITITLVTLFVIAMLLNATQSFIMSTVTRRVENDMRKKLAEKINKIPLKYFDSTNSGDTISRVINDVDTIGQTMNQSISSTISAIILFLGSILMMFITNWILAFAAIGSSIIGFLLVGFIMSKSQKHFIAQQMQIGELNGFVEEIYTNHSVVKSYNASKKSIKDFRVINDKLYNSAWKSQFFSGLMMPLFSFIGNLGYVAVSIIGAVLVANTIIEFSVIIAFMSYVGFFTNSLGSMAQGINSFQLTAAASERVFQFLEQEELENEDYKQEKISDTKGIVEFKNVKFGYNPEKVIINDFSAKINAGEKVAIVGPTGAGKTTIVNLLMRFYEINEGSIKIDGINTNDVTRENVHDQFCMVLQDTWIFEGTVYDNIIYSQENVTKEDVVKACKTLGLDHFIRTLSDGYETILTDKSSLSEGQKQLITIARAMIKNSPLLILDEATSSVDTRTEALIQKAMDELMKGRTSFVIAHRLSTIKNADLILVMKNGDIIESGNHDKLLSENGFYAELYNSQFQLD</sequence>
<keyword evidence="3" id="KW-0813">Transport</keyword>
<reference evidence="13 14" key="1">
    <citation type="submission" date="2019-01" db="EMBL/GenBank/DDBJ databases">
        <authorList>
            <consortium name="Pathogen Informatics"/>
        </authorList>
    </citation>
    <scope>NUCLEOTIDE SEQUENCE [LARGE SCALE GENOMIC DNA]</scope>
    <source>
        <strain evidence="13 14">NCTC10138</strain>
    </source>
</reference>
<keyword evidence="14" id="KW-1185">Reference proteome</keyword>
<dbReference type="EMBL" id="LR215048">
    <property type="protein sequence ID" value="VEU80985.1"/>
    <property type="molecule type" value="Genomic_DNA"/>
</dbReference>
<feature type="domain" description="ABC transporter" evidence="11">
    <location>
        <begin position="364"/>
        <end position="597"/>
    </location>
</feature>
<evidence type="ECO:0000256" key="3">
    <source>
        <dbReference type="ARBA" id="ARBA00022448"/>
    </source>
</evidence>
<comment type="subcellular location">
    <subcellularLocation>
        <location evidence="1">Cell membrane</location>
        <topology evidence="1">Multi-pass membrane protein</topology>
    </subcellularLocation>
</comment>
<dbReference type="SUPFAM" id="SSF52540">
    <property type="entry name" value="P-loop containing nucleoside triphosphate hydrolases"/>
    <property type="match status" value="1"/>
</dbReference>
<evidence type="ECO:0000259" key="12">
    <source>
        <dbReference type="PROSITE" id="PS50929"/>
    </source>
</evidence>
<keyword evidence="9 10" id="KW-0472">Membrane</keyword>
<accession>A0A449BEY1</accession>
<keyword evidence="5 10" id="KW-0812">Transmembrane</keyword>
<gene>
    <name evidence="13" type="primary">mldB1_10</name>
    <name evidence="13" type="ORF">NCTC10138_01374</name>
</gene>
<dbReference type="CDD" id="cd03254">
    <property type="entry name" value="ABCC_Glucan_exporter_like"/>
    <property type="match status" value="1"/>
</dbReference>
<evidence type="ECO:0000313" key="13">
    <source>
        <dbReference type="EMBL" id="VEU80985.1"/>
    </source>
</evidence>
<feature type="transmembrane region" description="Helical" evidence="10">
    <location>
        <begin position="266"/>
        <end position="286"/>
    </location>
</feature>
<keyword evidence="6" id="KW-0547">Nucleotide-binding</keyword>